<keyword evidence="1" id="KW-0812">Transmembrane</keyword>
<keyword evidence="3" id="KW-1185">Reference proteome</keyword>
<evidence type="ECO:0000256" key="1">
    <source>
        <dbReference type="SAM" id="Phobius"/>
    </source>
</evidence>
<reference evidence="3" key="1">
    <citation type="submission" date="2016-09" db="EMBL/GenBank/DDBJ databases">
        <authorList>
            <person name="Varghese N."/>
            <person name="Submissions S."/>
        </authorList>
    </citation>
    <scope>NUCLEOTIDE SEQUENCE [LARGE SCALE GENOMIC DNA]</scope>
    <source>
        <strain evidence="3">25nlg</strain>
    </source>
</reference>
<evidence type="ECO:0000313" key="2">
    <source>
        <dbReference type="EMBL" id="SDC06901.1"/>
    </source>
</evidence>
<proteinExistence type="predicted"/>
<feature type="transmembrane region" description="Helical" evidence="1">
    <location>
        <begin position="43"/>
        <end position="67"/>
    </location>
</feature>
<dbReference type="InterPro" id="IPR036259">
    <property type="entry name" value="MFS_trans_sf"/>
</dbReference>
<feature type="transmembrane region" description="Helical" evidence="1">
    <location>
        <begin position="12"/>
        <end position="37"/>
    </location>
</feature>
<gene>
    <name evidence="2" type="ORF">SAMN05421737_10592</name>
</gene>
<feature type="transmembrane region" description="Helical" evidence="1">
    <location>
        <begin position="88"/>
        <end position="107"/>
    </location>
</feature>
<protein>
    <recommendedName>
        <fullName evidence="4">Regulatory protein YrvL</fullName>
    </recommendedName>
</protein>
<dbReference type="EMBL" id="FMYM01000005">
    <property type="protein sequence ID" value="SDC06901.1"/>
    <property type="molecule type" value="Genomic_DNA"/>
</dbReference>
<keyword evidence="1" id="KW-1133">Transmembrane helix</keyword>
<sequence length="154" mass="17903">MYKKVIGYTAVLAAIILMYVATIFLAGTFFTFIPFLAIEVDSFFSLFFFSIFIVLYVVVAEIVNIFVRVFDSFGIDWLSKTFSKNGTGIYIHGGLSFIYIYIIEINFDGVRIPVYSLVLLHLCLMLGVYFFFRRKINDDIESDDMEEERHQMNK</sequence>
<evidence type="ECO:0000313" key="3">
    <source>
        <dbReference type="Proteomes" id="UP000242662"/>
    </source>
</evidence>
<dbReference type="SUPFAM" id="SSF103473">
    <property type="entry name" value="MFS general substrate transporter"/>
    <property type="match status" value="1"/>
</dbReference>
<name>A0A1G6IKD8_9BACI</name>
<keyword evidence="1" id="KW-0472">Membrane</keyword>
<evidence type="ECO:0008006" key="4">
    <source>
        <dbReference type="Google" id="ProtNLM"/>
    </source>
</evidence>
<dbReference type="AlphaFoldDB" id="A0A1G6IKD8"/>
<dbReference type="Proteomes" id="UP000242662">
    <property type="component" value="Unassembled WGS sequence"/>
</dbReference>
<organism evidence="2 3">
    <name type="scientific">Shouchella lonarensis</name>
    <dbReference type="NCBI Taxonomy" id="1464122"/>
    <lineage>
        <taxon>Bacteria</taxon>
        <taxon>Bacillati</taxon>
        <taxon>Bacillota</taxon>
        <taxon>Bacilli</taxon>
        <taxon>Bacillales</taxon>
        <taxon>Bacillaceae</taxon>
        <taxon>Shouchella</taxon>
    </lineage>
</organism>
<dbReference type="RefSeq" id="WP_090775454.1">
    <property type="nucleotide sequence ID" value="NZ_FMYM01000005.1"/>
</dbReference>
<accession>A0A1G6IKD8</accession>
<feature type="transmembrane region" description="Helical" evidence="1">
    <location>
        <begin position="113"/>
        <end position="132"/>
    </location>
</feature>